<dbReference type="AlphaFoldDB" id="A0A0D9Z889"/>
<keyword evidence="4" id="KW-1185">Reference proteome</keyword>
<feature type="signal peptide" evidence="2">
    <location>
        <begin position="1"/>
        <end position="23"/>
    </location>
</feature>
<sequence>MVSLIHSSLILSFLTQRFRSSLSDPTHQNQRRSTRGHQPENRVCGINTRFPFLLPSMSPFALCQIANRCPRTPHPAPPFALRQIAVAQASPLTIRSAART</sequence>
<evidence type="ECO:0008006" key="5">
    <source>
        <dbReference type="Google" id="ProtNLM"/>
    </source>
</evidence>
<protein>
    <recommendedName>
        <fullName evidence="5">Secreted protein</fullName>
    </recommendedName>
</protein>
<dbReference type="Gramene" id="OGLUM03G20420.2">
    <property type="protein sequence ID" value="OGLUM03G20420.2"/>
    <property type="gene ID" value="OGLUM03G20420"/>
</dbReference>
<evidence type="ECO:0000313" key="4">
    <source>
        <dbReference type="Proteomes" id="UP000026961"/>
    </source>
</evidence>
<feature type="region of interest" description="Disordered" evidence="1">
    <location>
        <begin position="21"/>
        <end position="42"/>
    </location>
</feature>
<feature type="chain" id="PRO_5002352429" description="Secreted protein" evidence="2">
    <location>
        <begin position="24"/>
        <end position="100"/>
    </location>
</feature>
<name>A0A0D9Z889_9ORYZ</name>
<organism evidence="3">
    <name type="scientific">Oryza glumipatula</name>
    <dbReference type="NCBI Taxonomy" id="40148"/>
    <lineage>
        <taxon>Eukaryota</taxon>
        <taxon>Viridiplantae</taxon>
        <taxon>Streptophyta</taxon>
        <taxon>Embryophyta</taxon>
        <taxon>Tracheophyta</taxon>
        <taxon>Spermatophyta</taxon>
        <taxon>Magnoliopsida</taxon>
        <taxon>Liliopsida</taxon>
        <taxon>Poales</taxon>
        <taxon>Poaceae</taxon>
        <taxon>BOP clade</taxon>
        <taxon>Oryzoideae</taxon>
        <taxon>Oryzeae</taxon>
        <taxon>Oryzinae</taxon>
        <taxon>Oryza</taxon>
    </lineage>
</organism>
<proteinExistence type="predicted"/>
<dbReference type="EnsemblPlants" id="OGLUM03G20420.2">
    <property type="protein sequence ID" value="OGLUM03G20420.2"/>
    <property type="gene ID" value="OGLUM03G20420"/>
</dbReference>
<accession>A0A0D9Z889</accession>
<reference evidence="3" key="1">
    <citation type="submission" date="2015-04" db="UniProtKB">
        <authorList>
            <consortium name="EnsemblPlants"/>
        </authorList>
    </citation>
    <scope>IDENTIFICATION</scope>
</reference>
<evidence type="ECO:0000256" key="2">
    <source>
        <dbReference type="SAM" id="SignalP"/>
    </source>
</evidence>
<dbReference type="Proteomes" id="UP000026961">
    <property type="component" value="Chromosome 3"/>
</dbReference>
<reference evidence="3" key="2">
    <citation type="submission" date="2018-05" db="EMBL/GenBank/DDBJ databases">
        <title>OgluRS3 (Oryza glumaepatula Reference Sequence Version 3).</title>
        <authorList>
            <person name="Zhang J."/>
            <person name="Kudrna D."/>
            <person name="Lee S."/>
            <person name="Talag J."/>
            <person name="Welchert J."/>
            <person name="Wing R.A."/>
        </authorList>
    </citation>
    <scope>NUCLEOTIDE SEQUENCE [LARGE SCALE GENOMIC DNA]</scope>
</reference>
<evidence type="ECO:0000256" key="1">
    <source>
        <dbReference type="SAM" id="MobiDB-lite"/>
    </source>
</evidence>
<evidence type="ECO:0000313" key="3">
    <source>
        <dbReference type="EnsemblPlants" id="OGLUM03G20420.2"/>
    </source>
</evidence>
<keyword evidence="2" id="KW-0732">Signal</keyword>
<dbReference type="HOGENOM" id="CLU_2310470_0_0_1"/>